<dbReference type="InterPro" id="IPR036907">
    <property type="entry name" value="5'-Nucleotdase_C_sf"/>
</dbReference>
<organism evidence="5 6">
    <name type="scientific">Allobacillus salarius</name>
    <dbReference type="NCBI Taxonomy" id="1955272"/>
    <lineage>
        <taxon>Bacteria</taxon>
        <taxon>Bacillati</taxon>
        <taxon>Bacillota</taxon>
        <taxon>Bacilli</taxon>
        <taxon>Bacillales</taxon>
        <taxon>Bacillaceae</taxon>
        <taxon>Allobacillus</taxon>
    </lineage>
</organism>
<gene>
    <name evidence="5" type="ORF">FPQ13_10580</name>
</gene>
<dbReference type="InterPro" id="IPR008334">
    <property type="entry name" value="5'-Nucleotdase_C"/>
</dbReference>
<sequence>MRENIHLYFTSDLHSHFENWPKIIHSMKREMNKHADEFHLLLDNGDHLDRSHFYTEATLGEANIRLLNEADYHVVTLGNNEGITLPKEQLYHLYDEANFSVTCANISPVHKDKPKWLKPYVVVETDQGTKIGVIGLTAPFQLFYEQLNWTTYEPLEVLEQYIPELESQCDVIVLLSHLGVYQDELIAEKFPIDVIIGGHTHHLFHQGQAHYGTLLNAVGKHGFYFGKVQLVYDHKKKQVIHSESAAIETGNEVDEETNTLIKNIQQESEEVLGKTVAVLDENYPANWYAETELMNNFVEELQTWTKADCAMLNAGVLLHGFSAGEVTRKDIHSSCPHPMNPCVMEMTGKELLETVRMFEGKEFIEFELKGLGFRGKRIGKMIYSNITAQFHPKTDFVEKIWLDEEEVEPNRAYQVATADTFSFPSLVPTIASVKEKHYFMPEFIRDVLEKSVTKL</sequence>
<evidence type="ECO:0000313" key="5">
    <source>
        <dbReference type="EMBL" id="TSJ61905.1"/>
    </source>
</evidence>
<dbReference type="InterPro" id="IPR011240">
    <property type="entry name" value="Pesterase_YunD"/>
</dbReference>
<evidence type="ECO:0000256" key="1">
    <source>
        <dbReference type="ARBA" id="ARBA00022729"/>
    </source>
</evidence>
<evidence type="ECO:0000313" key="6">
    <source>
        <dbReference type="Proteomes" id="UP000316425"/>
    </source>
</evidence>
<keyword evidence="6" id="KW-1185">Reference proteome</keyword>
<dbReference type="EMBL" id="VMHE01000022">
    <property type="protein sequence ID" value="TSJ61905.1"/>
    <property type="molecule type" value="Genomic_DNA"/>
</dbReference>
<dbReference type="Pfam" id="PF00149">
    <property type="entry name" value="Metallophos"/>
    <property type="match status" value="1"/>
</dbReference>
<dbReference type="AlphaFoldDB" id="A0A556PBZ5"/>
<evidence type="ECO:0000259" key="3">
    <source>
        <dbReference type="Pfam" id="PF00149"/>
    </source>
</evidence>
<dbReference type="SUPFAM" id="SSF56300">
    <property type="entry name" value="Metallo-dependent phosphatases"/>
    <property type="match status" value="1"/>
</dbReference>
<keyword evidence="2" id="KW-0378">Hydrolase</keyword>
<dbReference type="Proteomes" id="UP000316425">
    <property type="component" value="Unassembled WGS sequence"/>
</dbReference>
<dbReference type="GO" id="GO:0008253">
    <property type="term" value="F:5'-nucleotidase activity"/>
    <property type="evidence" value="ECO:0007669"/>
    <property type="project" value="TreeGrafter"/>
</dbReference>
<keyword evidence="2" id="KW-0547">Nucleotide-binding</keyword>
<dbReference type="InterPro" id="IPR004843">
    <property type="entry name" value="Calcineurin-like_PHP"/>
</dbReference>
<dbReference type="GO" id="GO:0000166">
    <property type="term" value="F:nucleotide binding"/>
    <property type="evidence" value="ECO:0007669"/>
    <property type="project" value="UniProtKB-KW"/>
</dbReference>
<dbReference type="Pfam" id="PF02872">
    <property type="entry name" value="5_nucleotid_C"/>
    <property type="match status" value="1"/>
</dbReference>
<keyword evidence="1" id="KW-0732">Signal</keyword>
<comment type="similarity">
    <text evidence="2">Belongs to the 5'-nucleotidase family.</text>
</comment>
<feature type="domain" description="Calcineurin-like phosphoesterase" evidence="3">
    <location>
        <begin position="7"/>
        <end position="202"/>
    </location>
</feature>
<protein>
    <submittedName>
        <fullName evidence="5">Bifunctional metallophosphatase/5'-nucleotidase</fullName>
    </submittedName>
</protein>
<dbReference type="InterPro" id="IPR029052">
    <property type="entry name" value="Metallo-depent_PP-like"/>
</dbReference>
<comment type="caution">
    <text evidence="5">The sequence shown here is derived from an EMBL/GenBank/DDBJ whole genome shotgun (WGS) entry which is preliminary data.</text>
</comment>
<dbReference type="SUPFAM" id="SSF55816">
    <property type="entry name" value="5'-nucleotidase (syn. UDP-sugar hydrolase), C-terminal domain"/>
    <property type="match status" value="1"/>
</dbReference>
<feature type="domain" description="5'-Nucleotidase C-terminal" evidence="4">
    <location>
        <begin position="284"/>
        <end position="419"/>
    </location>
</feature>
<accession>A0A556PBZ5</accession>
<dbReference type="PANTHER" id="PTHR11575:SF23">
    <property type="entry name" value="5-NUCLEOTIDASE FAMILY PROTEIN"/>
    <property type="match status" value="1"/>
</dbReference>
<dbReference type="PRINTS" id="PR01607">
    <property type="entry name" value="APYRASEFAMLY"/>
</dbReference>
<dbReference type="RefSeq" id="WP_144089298.1">
    <property type="nucleotide sequence ID" value="NZ_VMHE01000022.1"/>
</dbReference>
<proteinExistence type="inferred from homology"/>
<evidence type="ECO:0000256" key="2">
    <source>
        <dbReference type="RuleBase" id="RU362119"/>
    </source>
</evidence>
<dbReference type="PANTHER" id="PTHR11575">
    <property type="entry name" value="5'-NUCLEOTIDASE-RELATED"/>
    <property type="match status" value="1"/>
</dbReference>
<dbReference type="GO" id="GO:0030288">
    <property type="term" value="C:outer membrane-bounded periplasmic space"/>
    <property type="evidence" value="ECO:0007669"/>
    <property type="project" value="TreeGrafter"/>
</dbReference>
<reference evidence="5 6" key="1">
    <citation type="submission" date="2019-07" db="EMBL/GenBank/DDBJ databases">
        <title>Allobacillus sp. nov. SKP isolated from shrimp paste of Euphausiacea.</title>
        <authorList>
            <person name="Kanchanasin P."/>
            <person name="Tanasupawat S."/>
            <person name="Shi W."/>
            <person name="Wu L."/>
            <person name="Ma J."/>
        </authorList>
    </citation>
    <scope>NUCLEOTIDE SEQUENCE [LARGE SCALE GENOMIC DNA]</scope>
    <source>
        <strain evidence="5 6">SKP4-8</strain>
    </source>
</reference>
<dbReference type="Gene3D" id="3.60.21.10">
    <property type="match status" value="1"/>
</dbReference>
<dbReference type="CDD" id="cd00845">
    <property type="entry name" value="MPP_UshA_N_like"/>
    <property type="match status" value="1"/>
</dbReference>
<dbReference type="Gene3D" id="3.90.780.10">
    <property type="entry name" value="5'-Nucleotidase, C-terminal domain"/>
    <property type="match status" value="1"/>
</dbReference>
<dbReference type="GO" id="GO:0009166">
    <property type="term" value="P:nucleotide catabolic process"/>
    <property type="evidence" value="ECO:0007669"/>
    <property type="project" value="InterPro"/>
</dbReference>
<dbReference type="InterPro" id="IPR006179">
    <property type="entry name" value="5_nucleotidase/apyrase"/>
</dbReference>
<name>A0A556PBZ5_9BACI</name>
<dbReference type="GO" id="GO:0008768">
    <property type="term" value="F:UDP-sugar diphosphatase activity"/>
    <property type="evidence" value="ECO:0007669"/>
    <property type="project" value="TreeGrafter"/>
</dbReference>
<evidence type="ECO:0000259" key="4">
    <source>
        <dbReference type="Pfam" id="PF02872"/>
    </source>
</evidence>
<dbReference type="OrthoDB" id="9793179at2"/>
<dbReference type="PIRSF" id="PIRSF036361">
    <property type="entry name" value="YunD"/>
    <property type="match status" value="1"/>
</dbReference>